<dbReference type="InterPro" id="IPR050201">
    <property type="entry name" value="Bacterial_glucokinase"/>
</dbReference>
<dbReference type="GO" id="GO:0004340">
    <property type="term" value="F:glucokinase activity"/>
    <property type="evidence" value="ECO:0007669"/>
    <property type="project" value="UniProtKB-UniRule"/>
</dbReference>
<evidence type="ECO:0000313" key="6">
    <source>
        <dbReference type="Proteomes" id="UP000249557"/>
    </source>
</evidence>
<gene>
    <name evidence="3 5" type="primary">glk</name>
    <name evidence="5" type="ORF">DI626_09235</name>
</gene>
<evidence type="ECO:0000256" key="4">
    <source>
        <dbReference type="RuleBase" id="RU004046"/>
    </source>
</evidence>
<keyword evidence="3" id="KW-0963">Cytoplasm</keyword>
<keyword evidence="3" id="KW-0547">Nucleotide-binding</keyword>
<comment type="similarity">
    <text evidence="3 4">Belongs to the bacterial glucokinase family.</text>
</comment>
<dbReference type="AlphaFoldDB" id="A0A2W5BPC0"/>
<comment type="caution">
    <text evidence="3">Lacks conserved residue(s) required for the propagation of feature annotation.</text>
</comment>
<name>A0A2W5BPC0_9BACT</name>
<comment type="catalytic activity">
    <reaction evidence="3">
        <text>D-glucose + ATP = D-glucose 6-phosphate + ADP + H(+)</text>
        <dbReference type="Rhea" id="RHEA:17825"/>
        <dbReference type="ChEBI" id="CHEBI:4167"/>
        <dbReference type="ChEBI" id="CHEBI:15378"/>
        <dbReference type="ChEBI" id="CHEBI:30616"/>
        <dbReference type="ChEBI" id="CHEBI:61548"/>
        <dbReference type="ChEBI" id="CHEBI:456216"/>
        <dbReference type="EC" id="2.7.1.2"/>
    </reaction>
</comment>
<dbReference type="SUPFAM" id="SSF53067">
    <property type="entry name" value="Actin-like ATPase domain"/>
    <property type="match status" value="1"/>
</dbReference>
<dbReference type="EC" id="2.7.1.2" evidence="3"/>
<keyword evidence="1 3" id="KW-0808">Transferase</keyword>
<dbReference type="PANTHER" id="PTHR47690:SF1">
    <property type="entry name" value="GLUCOKINASE"/>
    <property type="match status" value="1"/>
</dbReference>
<keyword evidence="2 3" id="KW-0418">Kinase</keyword>
<dbReference type="InterPro" id="IPR043129">
    <property type="entry name" value="ATPase_NBD"/>
</dbReference>
<evidence type="ECO:0000256" key="2">
    <source>
        <dbReference type="ARBA" id="ARBA00022777"/>
    </source>
</evidence>
<dbReference type="Pfam" id="PF02685">
    <property type="entry name" value="Glucokinase"/>
    <property type="match status" value="1"/>
</dbReference>
<sequence length="320" mass="34588">MSAAAGLIADIGATNARFALADDKGFYEQKVLQCADYPTIVDAAKAYLDGIGQEKPKHAAFAIAGPISGDYFEMTNHLWSFSIKETQKSLNLDGFALINDFKAIALGIPHLSDNDLVKVGGGNRQPEGTIGIVGPGTGLGVASLFWDGKQYRANSGEGGHITMPAKTQREFDLFRTLRYKYSHVSAERVCSGKGLVNLYNAIRILDGRDDAPERTAEEISNCAIAKTCPVCEEALDKMMGFLGSIAGNLAVTLGAHGGVYIAGGIPAKLGDYFLTSRFRTEFEAKGRFDSYLKPIPTYLITHPYTAFVGLQHYITNEQDN</sequence>
<comment type="subcellular location">
    <subcellularLocation>
        <location evidence="3">Cytoplasm</location>
    </subcellularLocation>
</comment>
<dbReference type="Proteomes" id="UP000249557">
    <property type="component" value="Unassembled WGS sequence"/>
</dbReference>
<dbReference type="EMBL" id="QFNK01000218">
    <property type="protein sequence ID" value="PZO83218.1"/>
    <property type="molecule type" value="Genomic_DNA"/>
</dbReference>
<dbReference type="NCBIfam" id="TIGR00749">
    <property type="entry name" value="glk"/>
    <property type="match status" value="1"/>
</dbReference>
<reference evidence="5 6" key="1">
    <citation type="submission" date="2017-08" db="EMBL/GenBank/DDBJ databases">
        <title>Infants hospitalized years apart are colonized by the same room-sourced microbial strains.</title>
        <authorList>
            <person name="Brooks B."/>
            <person name="Olm M.R."/>
            <person name="Firek B.A."/>
            <person name="Baker R."/>
            <person name="Thomas B.C."/>
            <person name="Morowitz M.J."/>
            <person name="Banfield J.F."/>
        </authorList>
    </citation>
    <scope>NUCLEOTIDE SEQUENCE [LARGE SCALE GENOMIC DNA]</scope>
    <source>
        <strain evidence="5">S2_018_000_R2_104</strain>
    </source>
</reference>
<dbReference type="GO" id="GO:0006096">
    <property type="term" value="P:glycolytic process"/>
    <property type="evidence" value="ECO:0007669"/>
    <property type="project" value="UniProtKB-UniRule"/>
</dbReference>
<accession>A0A2W5BPC0</accession>
<dbReference type="GO" id="GO:0005524">
    <property type="term" value="F:ATP binding"/>
    <property type="evidence" value="ECO:0007669"/>
    <property type="project" value="UniProtKB-UniRule"/>
</dbReference>
<keyword evidence="3" id="KW-0067">ATP-binding</keyword>
<evidence type="ECO:0000256" key="1">
    <source>
        <dbReference type="ARBA" id="ARBA00022679"/>
    </source>
</evidence>
<dbReference type="GO" id="GO:0005829">
    <property type="term" value="C:cytosol"/>
    <property type="evidence" value="ECO:0007669"/>
    <property type="project" value="TreeGrafter"/>
</dbReference>
<evidence type="ECO:0000313" key="5">
    <source>
        <dbReference type="EMBL" id="PZO83218.1"/>
    </source>
</evidence>
<comment type="caution">
    <text evidence="5">The sequence shown here is derived from an EMBL/GenBank/DDBJ whole genome shotgun (WGS) entry which is preliminary data.</text>
</comment>
<dbReference type="InterPro" id="IPR003836">
    <property type="entry name" value="Glucokinase"/>
</dbReference>
<dbReference type="HAMAP" id="MF_00524">
    <property type="entry name" value="Glucokinase"/>
    <property type="match status" value="1"/>
</dbReference>
<organism evidence="5 6">
    <name type="scientific">Micavibrio aeruginosavorus</name>
    <dbReference type="NCBI Taxonomy" id="349221"/>
    <lineage>
        <taxon>Bacteria</taxon>
        <taxon>Pseudomonadati</taxon>
        <taxon>Bdellovibrionota</taxon>
        <taxon>Bdellovibrionia</taxon>
        <taxon>Bdellovibrionales</taxon>
        <taxon>Pseudobdellovibrionaceae</taxon>
        <taxon>Micavibrio</taxon>
    </lineage>
</organism>
<evidence type="ECO:0000256" key="3">
    <source>
        <dbReference type="HAMAP-Rule" id="MF_00524"/>
    </source>
</evidence>
<dbReference type="Gene3D" id="3.30.420.40">
    <property type="match status" value="1"/>
</dbReference>
<keyword evidence="3" id="KW-0324">Glycolysis</keyword>
<protein>
    <recommendedName>
        <fullName evidence="3">Glucokinase</fullName>
        <ecNumber evidence="3">2.7.1.2</ecNumber>
    </recommendedName>
    <alternativeName>
        <fullName evidence="3">Glucose kinase</fullName>
    </alternativeName>
</protein>
<dbReference type="Gene3D" id="3.40.367.20">
    <property type="match status" value="1"/>
</dbReference>
<proteinExistence type="inferred from homology"/>
<dbReference type="GO" id="GO:0005536">
    <property type="term" value="F:D-glucose binding"/>
    <property type="evidence" value="ECO:0007669"/>
    <property type="project" value="InterPro"/>
</dbReference>
<dbReference type="CDD" id="cd24008">
    <property type="entry name" value="ASKHA_NBD_GLK"/>
    <property type="match status" value="1"/>
</dbReference>
<dbReference type="PANTHER" id="PTHR47690">
    <property type="entry name" value="GLUCOKINASE"/>
    <property type="match status" value="1"/>
</dbReference>